<dbReference type="VEuPathDB" id="MicrosporidiaDB:A0H76_1072"/>
<name>A0A1X0QKV6_9MICR</name>
<keyword evidence="1" id="KW-0812">Transmembrane</keyword>
<feature type="transmembrane region" description="Helical" evidence="1">
    <location>
        <begin position="104"/>
        <end position="122"/>
    </location>
</feature>
<sequence>MNKEQDLQEYIYKNYGTKQLQQNDIQKVIRYAVDLNLIKELDINIVPPIGTSDLYNKIIECKKNKESLVTITTPLDSRLTDVQKVEKIMKTFLKYEETRRSKRTVNGWLVSIILSLIISIYLHRNYIREPF</sequence>
<evidence type="ECO:0000313" key="3">
    <source>
        <dbReference type="EMBL" id="ORE00403.1"/>
    </source>
</evidence>
<keyword evidence="1" id="KW-0472">Membrane</keyword>
<evidence type="ECO:0000313" key="4">
    <source>
        <dbReference type="Proteomes" id="UP000192356"/>
    </source>
</evidence>
<evidence type="ECO:0000313" key="5">
    <source>
        <dbReference type="Proteomes" id="UP000192501"/>
    </source>
</evidence>
<accession>A0A1X0QKV6</accession>
<reference evidence="4 5" key="1">
    <citation type="journal article" date="2017" name="Environ. Microbiol.">
        <title>Decay of the glycolytic pathway and adaptation to intranuclear parasitism within Enterocytozoonidae microsporidia.</title>
        <authorList>
            <person name="Wiredu Boakye D."/>
            <person name="Jaroenlak P."/>
            <person name="Prachumwat A."/>
            <person name="Williams T.A."/>
            <person name="Bateman K.S."/>
            <person name="Itsathitphaisarn O."/>
            <person name="Sritunyalucksana K."/>
            <person name="Paszkiewicz K.H."/>
            <person name="Moore K.A."/>
            <person name="Stentiford G.D."/>
            <person name="Williams B.A."/>
        </authorList>
    </citation>
    <scope>NUCLEOTIDE SEQUENCE [LARGE SCALE GENOMIC DNA]</scope>
    <source>
        <strain evidence="3">Canceri</strain>
        <strain evidence="5">canceri</strain>
        <strain evidence="2 4">GB1</strain>
    </source>
</reference>
<dbReference type="OrthoDB" id="2200513at2759"/>
<proteinExistence type="predicted"/>
<dbReference type="Proteomes" id="UP000192356">
    <property type="component" value="Unassembled WGS sequence"/>
</dbReference>
<dbReference type="EMBL" id="LVKB01000122">
    <property type="protein sequence ID" value="ORD96160.1"/>
    <property type="molecule type" value="Genomic_DNA"/>
</dbReference>
<comment type="caution">
    <text evidence="3">The sequence shown here is derived from an EMBL/GenBank/DDBJ whole genome shotgun (WGS) entry which is preliminary data.</text>
</comment>
<keyword evidence="1" id="KW-1133">Transmembrane helix</keyword>
<keyword evidence="4" id="KW-1185">Reference proteome</keyword>
<evidence type="ECO:0000313" key="2">
    <source>
        <dbReference type="EMBL" id="ORD96160.1"/>
    </source>
</evidence>
<evidence type="ECO:0000256" key="1">
    <source>
        <dbReference type="SAM" id="Phobius"/>
    </source>
</evidence>
<protein>
    <submittedName>
        <fullName evidence="3">Uncharacterized protein</fullName>
    </submittedName>
</protein>
<dbReference type="EMBL" id="LTAI01000024">
    <property type="protein sequence ID" value="ORE00403.1"/>
    <property type="molecule type" value="Genomic_DNA"/>
</dbReference>
<dbReference type="Proteomes" id="UP000192501">
    <property type="component" value="Unassembled WGS sequence"/>
</dbReference>
<dbReference type="VEuPathDB" id="MicrosporidiaDB:HERIO_1887"/>
<gene>
    <name evidence="3" type="ORF">A0H76_1072</name>
    <name evidence="2" type="ORF">HERIO_1887</name>
</gene>
<organism evidence="3 5">
    <name type="scientific">Hepatospora eriocheir</name>
    <dbReference type="NCBI Taxonomy" id="1081669"/>
    <lineage>
        <taxon>Eukaryota</taxon>
        <taxon>Fungi</taxon>
        <taxon>Fungi incertae sedis</taxon>
        <taxon>Microsporidia</taxon>
        <taxon>Hepatosporidae</taxon>
        <taxon>Hepatospora</taxon>
    </lineage>
</organism>
<dbReference type="AlphaFoldDB" id="A0A1X0QKV6"/>